<proteinExistence type="inferred from homology"/>
<gene>
    <name evidence="4" type="ORF">MHL29_15970</name>
</gene>
<keyword evidence="5" id="KW-1185">Reference proteome</keyword>
<keyword evidence="3" id="KW-0732">Signal</keyword>
<accession>A0ABS9Q668</accession>
<dbReference type="InterPro" id="IPR050490">
    <property type="entry name" value="Bact_solute-bd_prot1"/>
</dbReference>
<reference evidence="4 5" key="1">
    <citation type="submission" date="2022-02" db="EMBL/GenBank/DDBJ databases">
        <title>Uncovering new skin microbiome diversity through culturing and metagenomics.</title>
        <authorList>
            <person name="Conlan S."/>
            <person name="Deming C."/>
            <person name="Nisc Comparative Sequencing Program N."/>
            <person name="Segre J.A."/>
        </authorList>
    </citation>
    <scope>NUCLEOTIDE SEQUENCE [LARGE SCALE GENOMIC DNA]</scope>
    <source>
        <strain evidence="4 5">ACRQZ</strain>
    </source>
</reference>
<evidence type="ECO:0000313" key="5">
    <source>
        <dbReference type="Proteomes" id="UP001521931"/>
    </source>
</evidence>
<evidence type="ECO:0000256" key="1">
    <source>
        <dbReference type="ARBA" id="ARBA00008520"/>
    </source>
</evidence>
<comment type="caution">
    <text evidence="4">The sequence shown here is derived from an EMBL/GenBank/DDBJ whole genome shotgun (WGS) entry which is preliminary data.</text>
</comment>
<dbReference type="RefSeq" id="WP_239266097.1">
    <property type="nucleotide sequence ID" value="NZ_JAKRCV010000072.1"/>
</dbReference>
<evidence type="ECO:0000256" key="3">
    <source>
        <dbReference type="ARBA" id="ARBA00022729"/>
    </source>
</evidence>
<keyword evidence="2" id="KW-0813">Transport</keyword>
<dbReference type="SUPFAM" id="SSF53850">
    <property type="entry name" value="Periplasmic binding protein-like II"/>
    <property type="match status" value="1"/>
</dbReference>
<evidence type="ECO:0000313" key="4">
    <source>
        <dbReference type="EMBL" id="MCG7323376.1"/>
    </source>
</evidence>
<dbReference type="PANTHER" id="PTHR43649">
    <property type="entry name" value="ARABINOSE-BINDING PROTEIN-RELATED"/>
    <property type="match status" value="1"/>
</dbReference>
<organism evidence="4 5">
    <name type="scientific">Arsenicicoccus bolidensis</name>
    <dbReference type="NCBI Taxonomy" id="229480"/>
    <lineage>
        <taxon>Bacteria</taxon>
        <taxon>Bacillati</taxon>
        <taxon>Actinomycetota</taxon>
        <taxon>Actinomycetes</taxon>
        <taxon>Micrococcales</taxon>
        <taxon>Intrasporangiaceae</taxon>
        <taxon>Arsenicicoccus</taxon>
    </lineage>
</organism>
<evidence type="ECO:0000256" key="2">
    <source>
        <dbReference type="ARBA" id="ARBA00022448"/>
    </source>
</evidence>
<comment type="similarity">
    <text evidence="1">Belongs to the bacterial solute-binding protein 1 family.</text>
</comment>
<sequence length="461" mass="48632">MTAAITASVTCLALAACGDGGDPNAPLGVKDGRLTVWTLDSQPDRMGAQREIMEAFTTKTGIQTELVGIDEAQFPQLIASAAQSGTLPDVVASLGLGSVRQIDQFGLVDRDATTKVVDRLGRDTFSPAMLDLETQDGKVLAVPSDSWSQILVYRKDLFKAKGLKPPTTYADLTAAAKALTAEGKKGITLATDPADPFTSQSFETLALGNSCQLVDDAGAVTLGDQRCQRTWDLYADLVRNYSPQTKQDVDTTRASYFAGESAMVLWSAYLLDEMAGLREDALPTCPECKDDPTFLARNSGVVTAVRGPDGTGKGSFGEVAGWALMRGSDVDQGGRLIEHVMTDGYQAWLGVAPEGKFPTRPGPTKGSTAYVDAWAKLPAGVDTKKPLAEVYPPDVLASIRSSASTIDRWGIAQGRGILLGAVTSELPIPKAVAGIASASLDARQAAEQAATAVDDIRKDLN</sequence>
<dbReference type="Gene3D" id="3.40.190.10">
    <property type="entry name" value="Periplasmic binding protein-like II"/>
    <property type="match status" value="1"/>
</dbReference>
<dbReference type="InterPro" id="IPR006059">
    <property type="entry name" value="SBP"/>
</dbReference>
<dbReference type="Proteomes" id="UP001521931">
    <property type="component" value="Unassembled WGS sequence"/>
</dbReference>
<dbReference type="EMBL" id="JAKRCV010000072">
    <property type="protein sequence ID" value="MCG7323376.1"/>
    <property type="molecule type" value="Genomic_DNA"/>
</dbReference>
<name>A0ABS9Q668_9MICO</name>
<dbReference type="Pfam" id="PF13416">
    <property type="entry name" value="SBP_bac_8"/>
    <property type="match status" value="1"/>
</dbReference>
<protein>
    <submittedName>
        <fullName evidence="4">Extracellular solute-binding protein</fullName>
    </submittedName>
</protein>
<dbReference type="PANTHER" id="PTHR43649:SF34">
    <property type="entry name" value="ABC TRANSPORTER PERIPLASMIC-BINDING PROTEIN YCJN-RELATED"/>
    <property type="match status" value="1"/>
</dbReference>